<comment type="caution">
    <text evidence="2">The sequence shown here is derived from an EMBL/GenBank/DDBJ whole genome shotgun (WGS) entry which is preliminary data.</text>
</comment>
<organism evidence="2 3">
    <name type="scientific">Phytohabitans aurantiacus</name>
    <dbReference type="NCBI Taxonomy" id="3016789"/>
    <lineage>
        <taxon>Bacteria</taxon>
        <taxon>Bacillati</taxon>
        <taxon>Actinomycetota</taxon>
        <taxon>Actinomycetes</taxon>
        <taxon>Micromonosporales</taxon>
        <taxon>Micromonosporaceae</taxon>
    </lineage>
</organism>
<name>A0ABQ5QVX3_9ACTN</name>
<dbReference type="Proteomes" id="UP001144280">
    <property type="component" value="Unassembled WGS sequence"/>
</dbReference>
<sequence>MEVWGRMDEVQDNRDVPPPRDQLDRVARRRRVQRRNGRWAGAGIVVIDNRGRNGGSLGDGG</sequence>
<evidence type="ECO:0000256" key="1">
    <source>
        <dbReference type="SAM" id="MobiDB-lite"/>
    </source>
</evidence>
<protein>
    <submittedName>
        <fullName evidence="2">Uncharacterized protein</fullName>
    </submittedName>
</protein>
<evidence type="ECO:0000313" key="3">
    <source>
        <dbReference type="Proteomes" id="UP001144280"/>
    </source>
</evidence>
<feature type="region of interest" description="Disordered" evidence="1">
    <location>
        <begin position="1"/>
        <end position="23"/>
    </location>
</feature>
<accession>A0ABQ5QVX3</accession>
<reference evidence="2" key="1">
    <citation type="submission" date="2022-12" db="EMBL/GenBank/DDBJ databases">
        <title>New Phytohabitans aurantiacus sp. RD004123 nov., an actinomycete isolated from soil.</title>
        <authorList>
            <person name="Triningsih D.W."/>
            <person name="Harunari E."/>
            <person name="Igarashi Y."/>
        </authorList>
    </citation>
    <scope>NUCLEOTIDE SEQUENCE</scope>
    <source>
        <strain evidence="2">RD004123</strain>
    </source>
</reference>
<gene>
    <name evidence="2" type="ORF">Pa4123_39850</name>
</gene>
<proteinExistence type="predicted"/>
<keyword evidence="3" id="KW-1185">Reference proteome</keyword>
<dbReference type="EMBL" id="BSDI01000018">
    <property type="protein sequence ID" value="GLH98710.1"/>
    <property type="molecule type" value="Genomic_DNA"/>
</dbReference>
<evidence type="ECO:0000313" key="2">
    <source>
        <dbReference type="EMBL" id="GLH98710.1"/>
    </source>
</evidence>